<comment type="caution">
    <text evidence="1">The sequence shown here is derived from an EMBL/GenBank/DDBJ whole genome shotgun (WGS) entry which is preliminary data.</text>
</comment>
<dbReference type="EMBL" id="ACFY01000047">
    <property type="protein sequence ID" value="EEG95059.1"/>
    <property type="molecule type" value="Genomic_DNA"/>
</dbReference>
<reference evidence="1 2" key="1">
    <citation type="submission" date="2009-02" db="EMBL/GenBank/DDBJ databases">
        <authorList>
            <person name="Fulton L."/>
            <person name="Clifton S."/>
            <person name="Fulton B."/>
            <person name="Xu J."/>
            <person name="Minx P."/>
            <person name="Pepin K.H."/>
            <person name="Johnson M."/>
            <person name="Bhonagiri V."/>
            <person name="Nash W.E."/>
            <person name="Mardis E.R."/>
            <person name="Wilson R.K."/>
        </authorList>
    </citation>
    <scope>NUCLEOTIDE SEQUENCE [LARGE SCALE GENOMIC DNA]</scope>
    <source>
        <strain evidence="1 2">DSM 16841</strain>
    </source>
</reference>
<dbReference type="Proteomes" id="UP000003561">
    <property type="component" value="Unassembled WGS sequence"/>
</dbReference>
<proteinExistence type="predicted"/>
<evidence type="ECO:0000313" key="2">
    <source>
        <dbReference type="Proteomes" id="UP000003561"/>
    </source>
</evidence>
<gene>
    <name evidence="1" type="ORF">ROSEINA2194_01081</name>
</gene>
<organism evidence="1 2">
    <name type="scientific">Roseburia inulinivorans DSM 16841</name>
    <dbReference type="NCBI Taxonomy" id="622312"/>
    <lineage>
        <taxon>Bacteria</taxon>
        <taxon>Bacillati</taxon>
        <taxon>Bacillota</taxon>
        <taxon>Clostridia</taxon>
        <taxon>Lachnospirales</taxon>
        <taxon>Lachnospiraceae</taxon>
        <taxon>Roseburia</taxon>
    </lineage>
</organism>
<dbReference type="Pfam" id="PF12730">
    <property type="entry name" value="ABC2_membrane_4"/>
    <property type="match status" value="1"/>
</dbReference>
<reference evidence="1 2" key="2">
    <citation type="submission" date="2009-03" db="EMBL/GenBank/DDBJ databases">
        <title>Draft genome sequence of Roseburia inulinivorans (DSM 16841).</title>
        <authorList>
            <person name="Sudarsanam P."/>
            <person name="Ley R."/>
            <person name="Guruge J."/>
            <person name="Turnbaugh P.J."/>
            <person name="Mahowald M."/>
            <person name="Liep D."/>
            <person name="Gordon J."/>
        </authorList>
    </citation>
    <scope>NUCLEOTIDE SEQUENCE [LARGE SCALE GENOMIC DNA]</scope>
    <source>
        <strain evidence="1 2">DSM 16841</strain>
    </source>
</reference>
<accession>C0FQS7</accession>
<dbReference type="eggNOG" id="COG1668">
    <property type="taxonomic scope" value="Bacteria"/>
</dbReference>
<evidence type="ECO:0000313" key="1">
    <source>
        <dbReference type="EMBL" id="EEG95059.1"/>
    </source>
</evidence>
<sequence length="264" mass="29581">MRELLKLVQCEFAKLKRKKIIPLVFLSAFLFPIPITFLMATPRMLEKYPNKSVLFDGLFNMVMGYGVIFLLPCIIGVIAAMLFFMERDNDTFKNLRTIPVTSTQMIMAKIIVLFIFGVIFCLASMLATIVCGSFSMEVHGLTYKLLVAVELGIFITAGTLPIIVLVVFFSKTYIFSILLCVFYSVVSLTVETLFGTLPKWLCWLMPIPLTTLWGAGDMVKHGFPLNVNALEAIIPSTFQTVIILGIMAVASISLIDFLYKKRGE</sequence>
<protein>
    <submittedName>
        <fullName evidence="1">Uncharacterized protein</fullName>
    </submittedName>
</protein>
<dbReference type="AlphaFoldDB" id="C0FQS7"/>
<name>C0FQS7_9FIRM</name>